<dbReference type="AlphaFoldDB" id="H2Z1H2"/>
<accession>H2Z1H2</accession>
<dbReference type="InParanoid" id="H2Z1H2"/>
<evidence type="ECO:0000313" key="2">
    <source>
        <dbReference type="Proteomes" id="UP000007875"/>
    </source>
</evidence>
<dbReference type="Ensembl" id="ENSCSAVT00000011567.1">
    <property type="protein sequence ID" value="ENSCSAVP00000011434.1"/>
    <property type="gene ID" value="ENSCSAVG00000006695.1"/>
</dbReference>
<dbReference type="Proteomes" id="UP000007875">
    <property type="component" value="Unassembled WGS sequence"/>
</dbReference>
<proteinExistence type="predicted"/>
<evidence type="ECO:0000313" key="1">
    <source>
        <dbReference type="Ensembl" id="ENSCSAVP00000011434.1"/>
    </source>
</evidence>
<reference evidence="2" key="1">
    <citation type="submission" date="2003-08" db="EMBL/GenBank/DDBJ databases">
        <authorList>
            <person name="Birren B."/>
            <person name="Nusbaum C."/>
            <person name="Abebe A."/>
            <person name="Abouelleil A."/>
            <person name="Adekoya E."/>
            <person name="Ait-zahra M."/>
            <person name="Allen N."/>
            <person name="Allen T."/>
            <person name="An P."/>
            <person name="Anderson M."/>
            <person name="Anderson S."/>
            <person name="Arachchi H."/>
            <person name="Armbruster J."/>
            <person name="Bachantsang P."/>
            <person name="Baldwin J."/>
            <person name="Barry A."/>
            <person name="Bayul T."/>
            <person name="Blitshsteyn B."/>
            <person name="Bloom T."/>
            <person name="Blye J."/>
            <person name="Boguslavskiy L."/>
            <person name="Borowsky M."/>
            <person name="Boukhgalter B."/>
            <person name="Brunache A."/>
            <person name="Butler J."/>
            <person name="Calixte N."/>
            <person name="Calvo S."/>
            <person name="Camarata J."/>
            <person name="Campo K."/>
            <person name="Chang J."/>
            <person name="Cheshatsang Y."/>
            <person name="Citroen M."/>
            <person name="Collymore A."/>
            <person name="Considine T."/>
            <person name="Cook A."/>
            <person name="Cooke P."/>
            <person name="Corum B."/>
            <person name="Cuomo C."/>
            <person name="David R."/>
            <person name="Dawoe T."/>
            <person name="Degray S."/>
            <person name="Dodge S."/>
            <person name="Dooley K."/>
            <person name="Dorje P."/>
            <person name="Dorjee K."/>
            <person name="Dorris L."/>
            <person name="Duffey N."/>
            <person name="Dupes A."/>
            <person name="Elkins T."/>
            <person name="Engels R."/>
            <person name="Erickson J."/>
            <person name="Farina A."/>
            <person name="Faro S."/>
            <person name="Ferreira P."/>
            <person name="Fischer H."/>
            <person name="Fitzgerald M."/>
            <person name="Foley K."/>
            <person name="Gage D."/>
            <person name="Galagan J."/>
            <person name="Gearin G."/>
            <person name="Gnerre S."/>
            <person name="Gnirke A."/>
            <person name="Goyette A."/>
            <person name="Graham J."/>
            <person name="Grandbois E."/>
            <person name="Gyaltsen K."/>
            <person name="Hafez N."/>
            <person name="Hagopian D."/>
            <person name="Hagos B."/>
            <person name="Hall J."/>
            <person name="Hatcher B."/>
            <person name="Heller A."/>
            <person name="Higgins H."/>
            <person name="Honan T."/>
            <person name="Horn A."/>
            <person name="Houde N."/>
            <person name="Hughes L."/>
            <person name="Hulme W."/>
            <person name="Husby E."/>
            <person name="Iliev I."/>
            <person name="Jaffe D."/>
            <person name="Jones C."/>
            <person name="Kamal M."/>
            <person name="Kamat A."/>
            <person name="Kamvysselis M."/>
            <person name="Karlsson E."/>
            <person name="Kells C."/>
            <person name="Kieu A."/>
            <person name="Kisner P."/>
            <person name="Kodira C."/>
            <person name="Kulbokas E."/>
            <person name="Labutti K."/>
            <person name="Lama D."/>
            <person name="Landers T."/>
            <person name="Leger J."/>
            <person name="Levine S."/>
            <person name="Lewis D."/>
            <person name="Lewis T."/>
            <person name="Lindblad-toh K."/>
            <person name="Liu X."/>
            <person name="Lokyitsang T."/>
            <person name="Lokyitsang Y."/>
            <person name="Lucien O."/>
            <person name="Lui A."/>
            <person name="Ma L.J."/>
            <person name="Mabbitt R."/>
            <person name="Macdonald J."/>
            <person name="Maclean C."/>
            <person name="Major J."/>
            <person name="Manning J."/>
            <person name="Marabella R."/>
            <person name="Maru K."/>
            <person name="Matthews C."/>
            <person name="Mauceli E."/>
            <person name="Mccarthy M."/>
            <person name="Mcdonough S."/>
            <person name="Mcghee T."/>
            <person name="Meldrim J."/>
            <person name="Meneus L."/>
            <person name="Mesirov J."/>
            <person name="Mihalev A."/>
            <person name="Mihova T."/>
            <person name="Mikkelsen T."/>
            <person name="Mlenga V."/>
            <person name="Moru K."/>
            <person name="Mozes J."/>
            <person name="Mulrain L."/>
            <person name="Munson G."/>
            <person name="Naylor J."/>
            <person name="Newes C."/>
            <person name="Nguyen C."/>
            <person name="Nguyen N."/>
            <person name="Nguyen T."/>
            <person name="Nicol R."/>
            <person name="Nielsen C."/>
            <person name="Nizzari M."/>
            <person name="Norbu C."/>
            <person name="Norbu N."/>
            <person name="O'donnell P."/>
            <person name="Okoawo O."/>
            <person name="O'leary S."/>
            <person name="Omotosho B."/>
            <person name="O'neill K."/>
            <person name="Osman S."/>
            <person name="Parker S."/>
            <person name="Perrin D."/>
            <person name="Phunkhang P."/>
            <person name="Piqani B."/>
            <person name="Purcell S."/>
            <person name="Rachupka T."/>
            <person name="Ramasamy U."/>
            <person name="Rameau R."/>
            <person name="Ray V."/>
            <person name="Raymond C."/>
            <person name="Retta R."/>
            <person name="Richardson S."/>
            <person name="Rise C."/>
            <person name="Rodriguez J."/>
            <person name="Rogers J."/>
            <person name="Rogov P."/>
            <person name="Rutman M."/>
            <person name="Schupbach R."/>
            <person name="Seaman C."/>
            <person name="Settipalli S."/>
            <person name="Sharpe T."/>
            <person name="Sheridan J."/>
            <person name="Sherpa N."/>
            <person name="Shi J."/>
            <person name="Smirnov S."/>
            <person name="Smith C."/>
            <person name="Sougnez C."/>
            <person name="Spencer B."/>
            <person name="Stalker J."/>
            <person name="Stange-thomann N."/>
            <person name="Stavropoulos S."/>
            <person name="Stetson K."/>
            <person name="Stone C."/>
            <person name="Stone S."/>
            <person name="Stubbs M."/>
            <person name="Talamas J."/>
            <person name="Tchuinga P."/>
            <person name="Tenzing P."/>
            <person name="Tesfaye S."/>
            <person name="Theodore J."/>
            <person name="Thoulutsang Y."/>
            <person name="Topham K."/>
            <person name="Towey S."/>
            <person name="Tsamla T."/>
            <person name="Tsomo N."/>
            <person name="Vallee D."/>
            <person name="Vassiliev H."/>
            <person name="Venkataraman V."/>
            <person name="Vinson J."/>
            <person name="Vo A."/>
            <person name="Wade C."/>
            <person name="Wang S."/>
            <person name="Wangchuk T."/>
            <person name="Wangdi T."/>
            <person name="Whittaker C."/>
            <person name="Wilkinson J."/>
            <person name="Wu Y."/>
            <person name="Wyman D."/>
            <person name="Yadav S."/>
            <person name="Yang S."/>
            <person name="Yang X."/>
            <person name="Yeager S."/>
            <person name="Yee E."/>
            <person name="Young G."/>
            <person name="Zainoun J."/>
            <person name="Zembeck L."/>
            <person name="Zimmer A."/>
            <person name="Zody M."/>
            <person name="Lander E."/>
        </authorList>
    </citation>
    <scope>NUCLEOTIDE SEQUENCE [LARGE SCALE GENOMIC DNA]</scope>
</reference>
<organism evidence="1 2">
    <name type="scientific">Ciona savignyi</name>
    <name type="common">Pacific transparent sea squirt</name>
    <dbReference type="NCBI Taxonomy" id="51511"/>
    <lineage>
        <taxon>Eukaryota</taxon>
        <taxon>Metazoa</taxon>
        <taxon>Chordata</taxon>
        <taxon>Tunicata</taxon>
        <taxon>Ascidiacea</taxon>
        <taxon>Phlebobranchia</taxon>
        <taxon>Cionidae</taxon>
        <taxon>Ciona</taxon>
    </lineage>
</organism>
<keyword evidence="2" id="KW-1185">Reference proteome</keyword>
<reference evidence="1" key="3">
    <citation type="submission" date="2025-09" db="UniProtKB">
        <authorList>
            <consortium name="Ensembl"/>
        </authorList>
    </citation>
    <scope>IDENTIFICATION</scope>
</reference>
<sequence>MRWDYSVIDPQGSVWEDSLHSRGNLELEEWRHMDTKRNPTDIGLMSGEEWKEKMWLKGPAFLYEPEDQWPMCPTEPVKQGQWTEGVIDHWLYDKT</sequence>
<reference evidence="1" key="2">
    <citation type="submission" date="2025-08" db="UniProtKB">
        <authorList>
            <consortium name="Ensembl"/>
        </authorList>
    </citation>
    <scope>IDENTIFICATION</scope>
</reference>
<name>H2Z1H2_CIOSA</name>
<protein>
    <submittedName>
        <fullName evidence="1">Uncharacterized protein</fullName>
    </submittedName>
</protein>
<dbReference type="HOGENOM" id="CLU_2372135_0_0_1"/>